<gene>
    <name evidence="1" type="ORF">Tco_0909032</name>
</gene>
<organism evidence="1 2">
    <name type="scientific">Tanacetum coccineum</name>
    <dbReference type="NCBI Taxonomy" id="301880"/>
    <lineage>
        <taxon>Eukaryota</taxon>
        <taxon>Viridiplantae</taxon>
        <taxon>Streptophyta</taxon>
        <taxon>Embryophyta</taxon>
        <taxon>Tracheophyta</taxon>
        <taxon>Spermatophyta</taxon>
        <taxon>Magnoliopsida</taxon>
        <taxon>eudicotyledons</taxon>
        <taxon>Gunneridae</taxon>
        <taxon>Pentapetalae</taxon>
        <taxon>asterids</taxon>
        <taxon>campanulids</taxon>
        <taxon>Asterales</taxon>
        <taxon>Asteraceae</taxon>
        <taxon>Asteroideae</taxon>
        <taxon>Anthemideae</taxon>
        <taxon>Anthemidinae</taxon>
        <taxon>Tanacetum</taxon>
    </lineage>
</organism>
<dbReference type="Proteomes" id="UP001151760">
    <property type="component" value="Unassembled WGS sequence"/>
</dbReference>
<sequence length="258" mass="30022">MSNPLPLQDKEGQLTIPAEFLFNNDLEYLKAGSLERQYSSSIIKTPAARYTLEGIEDMIPTLWSPFTIAYDKDAALGISHWGPQRQQYYRAMINRVSKHEVFSNMRILSVVSVQVEKKSGYGYLKEIVIRRADQNLYKFKEGDFSNLHLNDIEYMLILIAQNKLFNLEGDVIVDFVTFLKMFTRRIIVQNMDEDVQLGVESYQTRLNLTKPQRTCPHISVKEPYTPNFDPPGVIYEDKSKNKRLMHVDEIYKFYDGTL</sequence>
<proteinExistence type="predicted"/>
<dbReference type="EMBL" id="BQNB010014487">
    <property type="protein sequence ID" value="GJT28757.1"/>
    <property type="molecule type" value="Genomic_DNA"/>
</dbReference>
<evidence type="ECO:0000313" key="2">
    <source>
        <dbReference type="Proteomes" id="UP001151760"/>
    </source>
</evidence>
<protein>
    <submittedName>
        <fullName evidence="1">Uncharacterized protein</fullName>
    </submittedName>
</protein>
<reference evidence="1" key="1">
    <citation type="journal article" date="2022" name="Int. J. Mol. Sci.">
        <title>Draft Genome of Tanacetum Coccineum: Genomic Comparison of Closely Related Tanacetum-Family Plants.</title>
        <authorList>
            <person name="Yamashiro T."/>
            <person name="Shiraishi A."/>
            <person name="Nakayama K."/>
            <person name="Satake H."/>
        </authorList>
    </citation>
    <scope>NUCLEOTIDE SEQUENCE</scope>
</reference>
<comment type="caution">
    <text evidence="1">The sequence shown here is derived from an EMBL/GenBank/DDBJ whole genome shotgun (WGS) entry which is preliminary data.</text>
</comment>
<evidence type="ECO:0000313" key="1">
    <source>
        <dbReference type="EMBL" id="GJT28757.1"/>
    </source>
</evidence>
<name>A0ABQ5CRL4_9ASTR</name>
<reference evidence="1" key="2">
    <citation type="submission" date="2022-01" db="EMBL/GenBank/DDBJ databases">
        <authorList>
            <person name="Yamashiro T."/>
            <person name="Shiraishi A."/>
            <person name="Satake H."/>
            <person name="Nakayama K."/>
        </authorList>
    </citation>
    <scope>NUCLEOTIDE SEQUENCE</scope>
</reference>
<accession>A0ABQ5CRL4</accession>
<keyword evidence="2" id="KW-1185">Reference proteome</keyword>